<evidence type="ECO:0000313" key="2">
    <source>
        <dbReference type="Proteomes" id="UP000012062"/>
    </source>
</evidence>
<evidence type="ECO:0000313" key="1">
    <source>
        <dbReference type="EMBL" id="CCV07493.1"/>
    </source>
</evidence>
<dbReference type="EMBL" id="CAUM01000126">
    <property type="protein sequence ID" value="CCV07493.1"/>
    <property type="molecule type" value="Genomic_DNA"/>
</dbReference>
<dbReference type="Proteomes" id="UP000012062">
    <property type="component" value="Unassembled WGS sequence"/>
</dbReference>
<protein>
    <submittedName>
        <fullName evidence="1">Uncharacterized protein</fullName>
    </submittedName>
</protein>
<accession>M5EUA7</accession>
<reference evidence="1 2" key="1">
    <citation type="submission" date="2013-02" db="EMBL/GenBank/DDBJ databases">
        <authorList>
            <person name="Genoscope - CEA"/>
        </authorList>
    </citation>
    <scope>NUCLEOTIDE SEQUENCE [LARGE SCALE GENOMIC DNA]</scope>
    <source>
        <strain evidence="1 2">STM 2683</strain>
    </source>
</reference>
<proteinExistence type="predicted"/>
<dbReference type="STRING" id="1297569.MESS2_580036"/>
<name>M5EUA7_9HYPH</name>
<gene>
    <name evidence="1" type="ORF">MESS2_580036</name>
</gene>
<keyword evidence="2" id="KW-1185">Reference proteome</keyword>
<comment type="caution">
    <text evidence="1">The sequence shown here is derived from an EMBL/GenBank/DDBJ whole genome shotgun (WGS) entry which is preliminary data.</text>
</comment>
<dbReference type="AlphaFoldDB" id="M5EUA7"/>
<organism evidence="1 2">
    <name type="scientific">Mesorhizobium metallidurans STM 2683</name>
    <dbReference type="NCBI Taxonomy" id="1297569"/>
    <lineage>
        <taxon>Bacteria</taxon>
        <taxon>Pseudomonadati</taxon>
        <taxon>Pseudomonadota</taxon>
        <taxon>Alphaproteobacteria</taxon>
        <taxon>Hyphomicrobiales</taxon>
        <taxon>Phyllobacteriaceae</taxon>
        <taxon>Mesorhizobium</taxon>
    </lineage>
</organism>
<sequence>MANVAKMPLKGFDALEADLASNGKAAGPTNGPSCLFQTRIPSAPGVSGLFLPGKTD</sequence>